<feature type="domain" description="Polysaccharide chain length determinant N-terminal" evidence="18">
    <location>
        <begin position="18"/>
        <end position="110"/>
    </location>
</feature>
<dbReference type="Pfam" id="PF02706">
    <property type="entry name" value="Wzz"/>
    <property type="match status" value="1"/>
</dbReference>
<organism evidence="21 22">
    <name type="scientific">Mariniflexile soesokkakense</name>
    <dbReference type="NCBI Taxonomy" id="1343160"/>
    <lineage>
        <taxon>Bacteria</taxon>
        <taxon>Pseudomonadati</taxon>
        <taxon>Bacteroidota</taxon>
        <taxon>Flavobacteriia</taxon>
        <taxon>Flavobacteriales</taxon>
        <taxon>Flavobacteriaceae</taxon>
        <taxon>Mariniflexile</taxon>
    </lineage>
</organism>
<comment type="caution">
    <text evidence="21">The sequence shown here is derived from an EMBL/GenBank/DDBJ whole genome shotgun (WGS) entry which is preliminary data.</text>
</comment>
<comment type="catalytic activity">
    <reaction evidence="15">
        <text>L-tyrosyl-[protein] + ATP = O-phospho-L-tyrosyl-[protein] + ADP + H(+)</text>
        <dbReference type="Rhea" id="RHEA:10596"/>
        <dbReference type="Rhea" id="RHEA-COMP:10136"/>
        <dbReference type="Rhea" id="RHEA-COMP:20101"/>
        <dbReference type="ChEBI" id="CHEBI:15378"/>
        <dbReference type="ChEBI" id="CHEBI:30616"/>
        <dbReference type="ChEBI" id="CHEBI:46858"/>
        <dbReference type="ChEBI" id="CHEBI:61978"/>
        <dbReference type="ChEBI" id="CHEBI:456216"/>
        <dbReference type="EC" id="2.7.10.2"/>
    </reaction>
</comment>
<feature type="transmembrane region" description="Helical" evidence="17">
    <location>
        <begin position="30"/>
        <end position="48"/>
    </location>
</feature>
<keyword evidence="22" id="KW-1185">Reference proteome</keyword>
<dbReference type="EMBL" id="JAZHYP010000004">
    <property type="protein sequence ID" value="MEN3324112.1"/>
    <property type="molecule type" value="Genomic_DNA"/>
</dbReference>
<evidence type="ECO:0000256" key="8">
    <source>
        <dbReference type="ARBA" id="ARBA00022692"/>
    </source>
</evidence>
<dbReference type="Pfam" id="PF13614">
    <property type="entry name" value="AAA_31"/>
    <property type="match status" value="1"/>
</dbReference>
<evidence type="ECO:0000256" key="16">
    <source>
        <dbReference type="SAM" id="Coils"/>
    </source>
</evidence>
<evidence type="ECO:0000313" key="22">
    <source>
        <dbReference type="Proteomes" id="UP001416393"/>
    </source>
</evidence>
<evidence type="ECO:0000256" key="9">
    <source>
        <dbReference type="ARBA" id="ARBA00022741"/>
    </source>
</evidence>
<evidence type="ECO:0000256" key="5">
    <source>
        <dbReference type="ARBA" id="ARBA00022475"/>
    </source>
</evidence>
<evidence type="ECO:0000256" key="7">
    <source>
        <dbReference type="ARBA" id="ARBA00022679"/>
    </source>
</evidence>
<keyword evidence="8 17" id="KW-0812">Transmembrane</keyword>
<evidence type="ECO:0000256" key="12">
    <source>
        <dbReference type="ARBA" id="ARBA00022989"/>
    </source>
</evidence>
<comment type="subcellular location">
    <subcellularLocation>
        <location evidence="1">Cell inner membrane</location>
        <topology evidence="1">Multi-pass membrane protein</topology>
    </subcellularLocation>
</comment>
<dbReference type="SUPFAM" id="SSF52540">
    <property type="entry name" value="P-loop containing nucleoside triphosphate hydrolases"/>
    <property type="match status" value="1"/>
</dbReference>
<evidence type="ECO:0000256" key="13">
    <source>
        <dbReference type="ARBA" id="ARBA00023136"/>
    </source>
</evidence>
<feature type="domain" description="Tyrosine-protein kinase G-rich" evidence="20">
    <location>
        <begin position="444"/>
        <end position="514"/>
    </location>
</feature>
<dbReference type="InterPro" id="IPR027417">
    <property type="entry name" value="P-loop_NTPase"/>
</dbReference>
<feature type="coiled-coil region" evidence="16">
    <location>
        <begin position="243"/>
        <end position="270"/>
    </location>
</feature>
<dbReference type="InterPro" id="IPR032807">
    <property type="entry name" value="GNVR"/>
</dbReference>
<evidence type="ECO:0000256" key="1">
    <source>
        <dbReference type="ARBA" id="ARBA00004429"/>
    </source>
</evidence>
<sequence>MSKLNNISPTDNISSPFNLKKAISIYLKKWFWFVLSCIICLGIAYFKLRYTTPEYLATAKIMILDEKDASGAGSAFNDLPLFAEKEDAKVDDEIQVLTSRSILKKIVKKLNLNLQFFAKGRVYDSEIYKNTPIAINFIATDSIINQTRFNFYIDIISKKEFEYRVNEDDEPKKISFGEKIPTYFGGLIITPNTLNIDKSVGSSIYIVINPISNVTQYLKNRIFVFQDGKSSKVLNISLQDPIVEKAKDIINELIKEYNESAKELKNTNSINTASFINERVELIASDLVNVDDSIVRFKTGNKVTDVTSEAGQFLSSSMLNEQQLEQSKMHLRQLNYMGSSLVDSDSFSPIPSNLGLGDPSISALSSKYNELIFERERLLKSAGEKNSIVLALDQTLKNIKNDLNSSIQNSKKSLNIQISGLENQSSKLNSKIFSVPAQESKLRSIERKQGIKESLYLYLLQKREEAAISLTATSPNAKVIDEAYSSGSPISPNRKTAFIAALFLGLLIPFLVIYVTDLLDTKIHNKEDLEKEIRSITILGEVPKVKNSLKDGILLVEKNDRSILSESFRIIRTNFDYVRRGRNVENYDNVVFVTSTINGEGKSFFSVNTALTMANTGKRILLIGADIRNPQIYSILKNQIKSNATADIGLTEYLVDKSILAGETINTYSINEIKIDILLSGKVPPNPAELLMMGRVKELFDYASSQYDMVIVDTAPAMLVTDTLLISEYAGHTIYLTRAGYTEKQILNFAKELYASKKLNGMMLVVNDVSQANFGYGAKYGYYGTPEKKSFLNKIFK</sequence>
<dbReference type="GO" id="GO:0004715">
    <property type="term" value="F:non-membrane spanning protein tyrosine kinase activity"/>
    <property type="evidence" value="ECO:0007669"/>
    <property type="project" value="UniProtKB-EC"/>
</dbReference>
<protein>
    <recommendedName>
        <fullName evidence="4">non-specific protein-tyrosine kinase</fullName>
        <ecNumber evidence="4">2.7.10.2</ecNumber>
    </recommendedName>
</protein>
<keyword evidence="13 17" id="KW-0472">Membrane</keyword>
<keyword evidence="11" id="KW-0067">ATP-binding</keyword>
<evidence type="ECO:0000256" key="17">
    <source>
        <dbReference type="SAM" id="Phobius"/>
    </source>
</evidence>
<keyword evidence="6" id="KW-0997">Cell inner membrane</keyword>
<dbReference type="InterPro" id="IPR005702">
    <property type="entry name" value="Wzc-like_C"/>
</dbReference>
<keyword evidence="12 17" id="KW-1133">Transmembrane helix</keyword>
<evidence type="ECO:0000259" key="19">
    <source>
        <dbReference type="Pfam" id="PF13614"/>
    </source>
</evidence>
<dbReference type="InterPro" id="IPR025669">
    <property type="entry name" value="AAA_dom"/>
</dbReference>
<comment type="similarity">
    <text evidence="3">Belongs to the etk/wzc family.</text>
</comment>
<feature type="coiled-coil region" evidence="16">
    <location>
        <begin position="404"/>
        <end position="431"/>
    </location>
</feature>
<keyword evidence="5" id="KW-1003">Cell membrane</keyword>
<dbReference type="InterPro" id="IPR050445">
    <property type="entry name" value="Bact_polysacc_biosynth/exp"/>
</dbReference>
<evidence type="ECO:0000259" key="20">
    <source>
        <dbReference type="Pfam" id="PF13807"/>
    </source>
</evidence>
<feature type="transmembrane region" description="Helical" evidence="17">
    <location>
        <begin position="497"/>
        <end position="516"/>
    </location>
</feature>
<dbReference type="Gene3D" id="3.40.50.300">
    <property type="entry name" value="P-loop containing nucleotide triphosphate hydrolases"/>
    <property type="match status" value="1"/>
</dbReference>
<dbReference type="PANTHER" id="PTHR32309">
    <property type="entry name" value="TYROSINE-PROTEIN KINASE"/>
    <property type="match status" value="1"/>
</dbReference>
<evidence type="ECO:0000256" key="10">
    <source>
        <dbReference type="ARBA" id="ARBA00022777"/>
    </source>
</evidence>
<evidence type="ECO:0000256" key="14">
    <source>
        <dbReference type="ARBA" id="ARBA00023137"/>
    </source>
</evidence>
<dbReference type="Proteomes" id="UP001416393">
    <property type="component" value="Unassembled WGS sequence"/>
</dbReference>
<keyword evidence="9" id="KW-0547">Nucleotide-binding</keyword>
<evidence type="ECO:0000313" key="21">
    <source>
        <dbReference type="EMBL" id="MEN3324112.1"/>
    </source>
</evidence>
<gene>
    <name evidence="21" type="ORF">VP395_10260</name>
</gene>
<dbReference type="Pfam" id="PF13807">
    <property type="entry name" value="GNVR"/>
    <property type="match status" value="1"/>
</dbReference>
<evidence type="ECO:0000259" key="18">
    <source>
        <dbReference type="Pfam" id="PF02706"/>
    </source>
</evidence>
<keyword evidence="16" id="KW-0175">Coiled coil</keyword>
<evidence type="ECO:0000256" key="3">
    <source>
        <dbReference type="ARBA" id="ARBA00008883"/>
    </source>
</evidence>
<dbReference type="PANTHER" id="PTHR32309:SF13">
    <property type="entry name" value="FERRIC ENTEROBACTIN TRANSPORT PROTEIN FEPE"/>
    <property type="match status" value="1"/>
</dbReference>
<keyword evidence="7 21" id="KW-0808">Transferase</keyword>
<dbReference type="InterPro" id="IPR003856">
    <property type="entry name" value="LPS_length_determ_N"/>
</dbReference>
<reference evidence="21 22" key="1">
    <citation type="submission" date="2024-01" db="EMBL/GenBank/DDBJ databases">
        <title>Mariniflexile litorale sp. nov., isolated from the shallow sediments of the Sea of Japan.</title>
        <authorList>
            <person name="Romanenko L."/>
            <person name="Bystritskaya E."/>
            <person name="Isaeva M."/>
        </authorList>
    </citation>
    <scope>NUCLEOTIDE SEQUENCE [LARGE SCALE GENOMIC DNA]</scope>
    <source>
        <strain evidence="21 22">KCTC 32427</strain>
    </source>
</reference>
<keyword evidence="10" id="KW-0418">Kinase</keyword>
<evidence type="ECO:0000256" key="2">
    <source>
        <dbReference type="ARBA" id="ARBA00007316"/>
    </source>
</evidence>
<evidence type="ECO:0000256" key="6">
    <source>
        <dbReference type="ARBA" id="ARBA00022519"/>
    </source>
</evidence>
<dbReference type="RefSeq" id="WP_346241919.1">
    <property type="nucleotide sequence ID" value="NZ_JAZHYP010000004.1"/>
</dbReference>
<evidence type="ECO:0000256" key="15">
    <source>
        <dbReference type="ARBA" id="ARBA00051245"/>
    </source>
</evidence>
<proteinExistence type="inferred from homology"/>
<evidence type="ECO:0000256" key="11">
    <source>
        <dbReference type="ARBA" id="ARBA00022840"/>
    </source>
</evidence>
<feature type="domain" description="AAA" evidence="19">
    <location>
        <begin position="598"/>
        <end position="729"/>
    </location>
</feature>
<keyword evidence="14" id="KW-0829">Tyrosine-protein kinase</keyword>
<dbReference type="CDD" id="cd05387">
    <property type="entry name" value="BY-kinase"/>
    <property type="match status" value="1"/>
</dbReference>
<comment type="similarity">
    <text evidence="2">Belongs to the CpsD/CapB family.</text>
</comment>
<name>A0ABV0AAJ3_9FLAO</name>
<dbReference type="EC" id="2.7.10.2" evidence="4"/>
<evidence type="ECO:0000256" key="4">
    <source>
        <dbReference type="ARBA" id="ARBA00011903"/>
    </source>
</evidence>
<dbReference type="NCBIfam" id="TIGR01007">
    <property type="entry name" value="eps_fam"/>
    <property type="match status" value="1"/>
</dbReference>
<accession>A0ABV0AAJ3</accession>